<dbReference type="CDD" id="cd00093">
    <property type="entry name" value="HTH_XRE"/>
    <property type="match status" value="1"/>
</dbReference>
<dbReference type="Proteomes" id="UP000585638">
    <property type="component" value="Unassembled WGS sequence"/>
</dbReference>
<evidence type="ECO:0000313" key="3">
    <source>
        <dbReference type="Proteomes" id="UP000585638"/>
    </source>
</evidence>
<keyword evidence="3" id="KW-1185">Reference proteome</keyword>
<reference evidence="2 3" key="1">
    <citation type="submission" date="2020-08" db="EMBL/GenBank/DDBJ databases">
        <title>Sequencing the genomes of 1000 actinobacteria strains.</title>
        <authorList>
            <person name="Klenk H.-P."/>
        </authorList>
    </citation>
    <scope>NUCLEOTIDE SEQUENCE [LARGE SCALE GENOMIC DNA]</scope>
    <source>
        <strain evidence="2 3">DSM 43851</strain>
    </source>
</reference>
<organism evidence="2 3">
    <name type="scientific">Kutzneria kofuensis</name>
    <dbReference type="NCBI Taxonomy" id="103725"/>
    <lineage>
        <taxon>Bacteria</taxon>
        <taxon>Bacillati</taxon>
        <taxon>Actinomycetota</taxon>
        <taxon>Actinomycetes</taxon>
        <taxon>Pseudonocardiales</taxon>
        <taxon>Pseudonocardiaceae</taxon>
        <taxon>Kutzneria</taxon>
    </lineage>
</organism>
<dbReference type="RefSeq" id="WP_184859494.1">
    <property type="nucleotide sequence ID" value="NZ_BAAAWY010000025.1"/>
</dbReference>
<dbReference type="SUPFAM" id="SSF47413">
    <property type="entry name" value="lambda repressor-like DNA-binding domains"/>
    <property type="match status" value="1"/>
</dbReference>
<dbReference type="EMBL" id="JACHIR010000001">
    <property type="protein sequence ID" value="MBB5890186.1"/>
    <property type="molecule type" value="Genomic_DNA"/>
</dbReference>
<evidence type="ECO:0000259" key="1">
    <source>
        <dbReference type="PROSITE" id="PS50943"/>
    </source>
</evidence>
<dbReference type="AlphaFoldDB" id="A0A7W9KCT3"/>
<dbReference type="GO" id="GO:0003677">
    <property type="term" value="F:DNA binding"/>
    <property type="evidence" value="ECO:0007669"/>
    <property type="project" value="InterPro"/>
</dbReference>
<sequence length="133" mass="14969">MAESVADKINALIDERWRDLPKPPGNAAIAREIRRETGLSISTGYLWMLRTGQRGNPTGDRLQALAKFFGRPPAYFFDHEVTSADMELAACLRQQGVRMIALRADGLSEQSQRAILELVERARRIEKLDDADD</sequence>
<gene>
    <name evidence="2" type="ORF">BJ998_001382</name>
</gene>
<accession>A0A7W9KCT3</accession>
<dbReference type="Gene3D" id="1.10.260.40">
    <property type="entry name" value="lambda repressor-like DNA-binding domains"/>
    <property type="match status" value="1"/>
</dbReference>
<name>A0A7W9KCT3_9PSEU</name>
<feature type="domain" description="HTH cro/C1-type" evidence="1">
    <location>
        <begin position="41"/>
        <end position="76"/>
    </location>
</feature>
<evidence type="ECO:0000313" key="2">
    <source>
        <dbReference type="EMBL" id="MBB5890186.1"/>
    </source>
</evidence>
<protein>
    <submittedName>
        <fullName evidence="2">Transcriptional regulator with XRE-family HTH domain</fullName>
    </submittedName>
</protein>
<proteinExistence type="predicted"/>
<dbReference type="PROSITE" id="PS50943">
    <property type="entry name" value="HTH_CROC1"/>
    <property type="match status" value="1"/>
</dbReference>
<dbReference type="InterPro" id="IPR001387">
    <property type="entry name" value="Cro/C1-type_HTH"/>
</dbReference>
<comment type="caution">
    <text evidence="2">The sequence shown here is derived from an EMBL/GenBank/DDBJ whole genome shotgun (WGS) entry which is preliminary data.</text>
</comment>
<dbReference type="InterPro" id="IPR010982">
    <property type="entry name" value="Lambda_DNA-bd_dom_sf"/>
</dbReference>